<name>A0A0N1I787_LEPSE</name>
<dbReference type="GO" id="GO:0005737">
    <property type="term" value="C:cytoplasm"/>
    <property type="evidence" value="ECO:0007669"/>
    <property type="project" value="TreeGrafter"/>
</dbReference>
<gene>
    <name evidence="4" type="ORF">ABL78_1550</name>
</gene>
<dbReference type="Gene3D" id="6.10.140.1710">
    <property type="match status" value="1"/>
</dbReference>
<keyword evidence="5" id="KW-1185">Reference proteome</keyword>
<dbReference type="InterPro" id="IPR036034">
    <property type="entry name" value="PDZ_sf"/>
</dbReference>
<reference evidence="4 5" key="1">
    <citation type="journal article" date="2015" name="PLoS Pathog.">
        <title>Leptomonas seymouri: Adaptations to the Dixenous Life Cycle Analyzed by Genome Sequencing, Transcriptome Profiling and Co-infection with Leishmania donovani.</title>
        <authorList>
            <person name="Kraeva N."/>
            <person name="Butenko A."/>
            <person name="Hlavacova J."/>
            <person name="Kostygov A."/>
            <person name="Myskova J."/>
            <person name="Grybchuk D."/>
            <person name="Lestinova T."/>
            <person name="Votypka J."/>
            <person name="Volf P."/>
            <person name="Opperdoes F."/>
            <person name="Flegontov P."/>
            <person name="Lukes J."/>
            <person name="Yurchenko V."/>
        </authorList>
    </citation>
    <scope>NUCLEOTIDE SEQUENCE [LARGE SCALE GENOMIC DNA]</scope>
    <source>
        <strain evidence="4 5">ATCC 30220</strain>
    </source>
</reference>
<dbReference type="GO" id="GO:0000502">
    <property type="term" value="C:proteasome complex"/>
    <property type="evidence" value="ECO:0007669"/>
    <property type="project" value="UniProtKB-KW"/>
</dbReference>
<comment type="caution">
    <text evidence="4">The sequence shown here is derived from an EMBL/GenBank/DDBJ whole genome shotgun (WGS) entry which is preliminary data.</text>
</comment>
<accession>A0A0N1I787</accession>
<proteinExistence type="predicted"/>
<feature type="compositionally biased region" description="Basic and acidic residues" evidence="2">
    <location>
        <begin position="1"/>
        <end position="18"/>
    </location>
</feature>
<dbReference type="GO" id="GO:0005634">
    <property type="term" value="C:nucleus"/>
    <property type="evidence" value="ECO:0007669"/>
    <property type="project" value="TreeGrafter"/>
</dbReference>
<dbReference type="InterPro" id="IPR040815">
    <property type="entry name" value="Nas2_N"/>
</dbReference>
<evidence type="ECO:0000313" key="4">
    <source>
        <dbReference type="EMBL" id="KPI89321.1"/>
    </source>
</evidence>
<dbReference type="PANTHER" id="PTHR12651">
    <property type="entry name" value="26S PROTEASOME NON-ATPASE REGULATORY SUBUNIT 9"/>
    <property type="match status" value="1"/>
</dbReference>
<evidence type="ECO:0000256" key="1">
    <source>
        <dbReference type="ARBA" id="ARBA00023186"/>
    </source>
</evidence>
<feature type="domain" description="Nas2 N-terminal" evidence="3">
    <location>
        <begin position="47"/>
        <end position="124"/>
    </location>
</feature>
<dbReference type="VEuPathDB" id="TriTrypDB:Lsey_0026_0170"/>
<dbReference type="Proteomes" id="UP000038009">
    <property type="component" value="Unassembled WGS sequence"/>
</dbReference>
<keyword evidence="1" id="KW-0143">Chaperone</keyword>
<dbReference type="GO" id="GO:0070682">
    <property type="term" value="P:proteasome regulatory particle assembly"/>
    <property type="evidence" value="ECO:0007669"/>
    <property type="project" value="InterPro"/>
</dbReference>
<dbReference type="AlphaFoldDB" id="A0A0N1I787"/>
<evidence type="ECO:0000313" key="5">
    <source>
        <dbReference type="Proteomes" id="UP000038009"/>
    </source>
</evidence>
<dbReference type="Pfam" id="PF18265">
    <property type="entry name" value="Nas2_N"/>
    <property type="match status" value="1"/>
</dbReference>
<dbReference type="PANTHER" id="PTHR12651:SF1">
    <property type="entry name" value="26S PROTEASOME NON-ATPASE REGULATORY SUBUNIT 9"/>
    <property type="match status" value="1"/>
</dbReference>
<dbReference type="Gene3D" id="2.30.42.10">
    <property type="match status" value="1"/>
</dbReference>
<feature type="region of interest" description="Disordered" evidence="2">
    <location>
        <begin position="1"/>
        <end position="42"/>
    </location>
</feature>
<keyword evidence="4" id="KW-0647">Proteasome</keyword>
<dbReference type="SUPFAM" id="SSF50156">
    <property type="entry name" value="PDZ domain-like"/>
    <property type="match status" value="1"/>
</dbReference>
<sequence length="263" mass="28712">MSDAAHEVAGGDRAEEQRASPGTASPPPSGATPHIEEMDNETIRQELRRLDEEKTQLEQKLTDALQYLAATPVGLRGRLLDDEGFPRGDCDLYAVRTARNVADSTRNDLRALSERMYAMLIALHHSTKEEADQQMALDAAARRQRQAAAEKRAQRVAEVQRVRRLPPCLTVAKVDAGSPAAEAGFEVGMRILQYGSVTHAELAAEGPPALVSETTSHEGEPITVWVQTPGEWDDDPKDLVLVPQRWSGQGLLGCALDLFESKA</sequence>
<dbReference type="OrthoDB" id="72325at2759"/>
<protein>
    <submittedName>
        <fullName evidence="4">Putative proteasome 26S non-ATPase subunit 9</fullName>
    </submittedName>
</protein>
<evidence type="ECO:0000259" key="3">
    <source>
        <dbReference type="Pfam" id="PF18265"/>
    </source>
</evidence>
<evidence type="ECO:0000256" key="2">
    <source>
        <dbReference type="SAM" id="MobiDB-lite"/>
    </source>
</evidence>
<organism evidence="4 5">
    <name type="scientific">Leptomonas seymouri</name>
    <dbReference type="NCBI Taxonomy" id="5684"/>
    <lineage>
        <taxon>Eukaryota</taxon>
        <taxon>Discoba</taxon>
        <taxon>Euglenozoa</taxon>
        <taxon>Kinetoplastea</taxon>
        <taxon>Metakinetoplastina</taxon>
        <taxon>Trypanosomatida</taxon>
        <taxon>Trypanosomatidae</taxon>
        <taxon>Leishmaniinae</taxon>
        <taxon>Leptomonas</taxon>
    </lineage>
</organism>
<dbReference type="InterPro" id="IPR035269">
    <property type="entry name" value="PSMD9"/>
</dbReference>
<dbReference type="OMA" id="DWGGRGM"/>
<dbReference type="EMBL" id="LJSK01000026">
    <property type="protein sequence ID" value="KPI89321.1"/>
    <property type="molecule type" value="Genomic_DNA"/>
</dbReference>